<keyword evidence="4" id="KW-0238">DNA-binding</keyword>
<comment type="caution">
    <text evidence="5">The sequence shown here is derived from an EMBL/GenBank/DDBJ whole genome shotgun (WGS) entry which is preliminary data.</text>
</comment>
<evidence type="ECO:0000256" key="2">
    <source>
        <dbReference type="ARBA" id="ARBA00022481"/>
    </source>
</evidence>
<dbReference type="GO" id="GO:0005737">
    <property type="term" value="C:cytoplasm"/>
    <property type="evidence" value="ECO:0007669"/>
    <property type="project" value="InterPro"/>
</dbReference>
<accession>A0A832CRN3</accession>
<evidence type="ECO:0000256" key="4">
    <source>
        <dbReference type="ARBA" id="ARBA00023125"/>
    </source>
</evidence>
<keyword evidence="3" id="KW-0963">Cytoplasm</keyword>
<organism evidence="5">
    <name type="scientific">Ignisphaera aggregans</name>
    <dbReference type="NCBI Taxonomy" id="334771"/>
    <lineage>
        <taxon>Archaea</taxon>
        <taxon>Thermoproteota</taxon>
        <taxon>Thermoprotei</taxon>
        <taxon>Desulfurococcales</taxon>
        <taxon>Desulfurococcaceae</taxon>
        <taxon>Ignisphaera</taxon>
    </lineage>
</organism>
<dbReference type="InterPro" id="IPR038647">
    <property type="entry name" value="Cren7_sf"/>
</dbReference>
<protein>
    <submittedName>
        <fullName evidence="5">Chorismate-binding protein</fullName>
    </submittedName>
</protein>
<dbReference type="Gene3D" id="2.30.30.610">
    <property type="entry name" value="Chromatin protein Cren7"/>
    <property type="match status" value="1"/>
</dbReference>
<reference evidence="5" key="1">
    <citation type="journal article" date="2020" name="mSystems">
        <title>Genome- and Community-Level Interaction Insights into Carbon Utilization and Element Cycling Functions of Hydrothermarchaeota in Hydrothermal Sediment.</title>
        <authorList>
            <person name="Zhou Z."/>
            <person name="Liu Y."/>
            <person name="Xu W."/>
            <person name="Pan J."/>
            <person name="Luo Z.H."/>
            <person name="Li M."/>
        </authorList>
    </citation>
    <scope>NUCLEOTIDE SEQUENCE</scope>
    <source>
        <strain evidence="5">SpSt-667</strain>
    </source>
</reference>
<keyword evidence="1" id="KW-0158">Chromosome</keyword>
<dbReference type="EMBL" id="DTCK01000045">
    <property type="protein sequence ID" value="HGQ36684.1"/>
    <property type="molecule type" value="Genomic_DNA"/>
</dbReference>
<dbReference type="AlphaFoldDB" id="A0A832CRN3"/>
<dbReference type="InterPro" id="IPR020906">
    <property type="entry name" value="dsDNA-bd_Cren7"/>
</dbReference>
<dbReference type="Pfam" id="PF11520">
    <property type="entry name" value="Cren7"/>
    <property type="match status" value="1"/>
</dbReference>
<evidence type="ECO:0000256" key="1">
    <source>
        <dbReference type="ARBA" id="ARBA00022454"/>
    </source>
</evidence>
<name>A0A832CRN3_9CREN</name>
<proteinExistence type="predicted"/>
<evidence type="ECO:0000256" key="3">
    <source>
        <dbReference type="ARBA" id="ARBA00022490"/>
    </source>
</evidence>
<gene>
    <name evidence="5" type="ORF">ENU41_08455</name>
</gene>
<evidence type="ECO:0000313" key="5">
    <source>
        <dbReference type="EMBL" id="HGQ36684.1"/>
    </source>
</evidence>
<keyword evidence="2" id="KW-0488">Methylation</keyword>
<dbReference type="GO" id="GO:0003690">
    <property type="term" value="F:double-stranded DNA binding"/>
    <property type="evidence" value="ECO:0007669"/>
    <property type="project" value="InterPro"/>
</dbReference>
<sequence>MSCKKIVKVKDPYSHQDVLIAPEKIYIIKNHRGKEIKIGLFKSPKTLQYFRALLSNIYICE</sequence>